<proteinExistence type="inferred from homology"/>
<feature type="domain" description="Glycosyl hydrolase family 31 C-terminal" evidence="7">
    <location>
        <begin position="97"/>
        <end position="184"/>
    </location>
</feature>
<accession>A0A3Q0J763</accession>
<dbReference type="Proteomes" id="UP000079169">
    <property type="component" value="Unplaced"/>
</dbReference>
<dbReference type="FunFam" id="2.60.40.1180:FF:000001">
    <property type="entry name" value="Maltase-glucoamylase, intestinal"/>
    <property type="match status" value="1"/>
</dbReference>
<evidence type="ECO:0000256" key="1">
    <source>
        <dbReference type="ARBA" id="ARBA00007806"/>
    </source>
</evidence>
<reference evidence="9" key="1">
    <citation type="submission" date="2025-08" db="UniProtKB">
        <authorList>
            <consortium name="RefSeq"/>
        </authorList>
    </citation>
    <scope>IDENTIFICATION</scope>
</reference>
<name>A0A3Q0J763_DIACI</name>
<dbReference type="InterPro" id="IPR017853">
    <property type="entry name" value="GH"/>
</dbReference>
<evidence type="ECO:0000256" key="5">
    <source>
        <dbReference type="RuleBase" id="RU361185"/>
    </source>
</evidence>
<comment type="similarity">
    <text evidence="1 5">Belongs to the glycosyl hydrolase 31 family.</text>
</comment>
<evidence type="ECO:0000259" key="6">
    <source>
        <dbReference type="Pfam" id="PF01055"/>
    </source>
</evidence>
<keyword evidence="4 5" id="KW-0326">Glycosidase</keyword>
<keyword evidence="8" id="KW-1185">Reference proteome</keyword>
<dbReference type="Gene3D" id="2.60.40.1180">
    <property type="entry name" value="Golgi alpha-mannosidase II"/>
    <property type="match status" value="1"/>
</dbReference>
<dbReference type="RefSeq" id="XP_026682555.1">
    <property type="nucleotide sequence ID" value="XM_026826754.1"/>
</dbReference>
<dbReference type="AlphaFoldDB" id="A0A3Q0J763"/>
<evidence type="ECO:0000256" key="3">
    <source>
        <dbReference type="ARBA" id="ARBA00023180"/>
    </source>
</evidence>
<organism evidence="8 9">
    <name type="scientific">Diaphorina citri</name>
    <name type="common">Asian citrus psyllid</name>
    <dbReference type="NCBI Taxonomy" id="121845"/>
    <lineage>
        <taxon>Eukaryota</taxon>
        <taxon>Metazoa</taxon>
        <taxon>Ecdysozoa</taxon>
        <taxon>Arthropoda</taxon>
        <taxon>Hexapoda</taxon>
        <taxon>Insecta</taxon>
        <taxon>Pterygota</taxon>
        <taxon>Neoptera</taxon>
        <taxon>Paraneoptera</taxon>
        <taxon>Hemiptera</taxon>
        <taxon>Sternorrhyncha</taxon>
        <taxon>Psylloidea</taxon>
        <taxon>Psyllidae</taxon>
        <taxon>Diaphorininae</taxon>
        <taxon>Diaphorina</taxon>
    </lineage>
</organism>
<dbReference type="GO" id="GO:0005975">
    <property type="term" value="P:carbohydrate metabolic process"/>
    <property type="evidence" value="ECO:0007669"/>
    <property type="project" value="InterPro"/>
</dbReference>
<sequence length="196" mass="22177">MKHSVADIMSFSMFGIPMVGADICGFNGDTTPDLCQRWSQLGAFYPFSRNHNEDEAKDQDPAVFSSDIVTSIVTAYRVRYSLLPYLYSLFYRATLYGETVARPLLFEYPGDHNTYSISTQFMWGPGLLISPVLEKDQTFTETYLPRGYWYGYYTLLRINSTGESYSIPAPKSTIPLFIRGGHVLPAQTPDVTTTLR</sequence>
<dbReference type="PANTHER" id="PTHR22762:SF131">
    <property type="entry name" value="GLYCOSIDE HYDROLASE FAMILY 31 N-TERMINAL DOMAIN-CONTAINING PROTEIN"/>
    <property type="match status" value="1"/>
</dbReference>
<dbReference type="STRING" id="121845.A0A3Q0J763"/>
<dbReference type="InterPro" id="IPR013780">
    <property type="entry name" value="Glyco_hydro_b"/>
</dbReference>
<dbReference type="InterPro" id="IPR030459">
    <property type="entry name" value="Glyco_hydro_31_CS"/>
</dbReference>
<protein>
    <submittedName>
        <fullName evidence="9">Lysosomal alpha-glucosidase</fullName>
    </submittedName>
</protein>
<evidence type="ECO:0000259" key="7">
    <source>
        <dbReference type="Pfam" id="PF21365"/>
    </source>
</evidence>
<dbReference type="PANTHER" id="PTHR22762">
    <property type="entry name" value="ALPHA-GLUCOSIDASE"/>
    <property type="match status" value="1"/>
</dbReference>
<dbReference type="PaxDb" id="121845-A0A3Q0J763"/>
<dbReference type="SUPFAM" id="SSF51445">
    <property type="entry name" value="(Trans)glycosidases"/>
    <property type="match status" value="1"/>
</dbReference>
<dbReference type="GeneID" id="103513602"/>
<gene>
    <name evidence="9" type="primary">LOC103513602</name>
</gene>
<dbReference type="PROSITE" id="PS00707">
    <property type="entry name" value="GLYCOSYL_HYDROL_F31_2"/>
    <property type="match status" value="1"/>
</dbReference>
<dbReference type="InterPro" id="IPR000322">
    <property type="entry name" value="Glyco_hydro_31_TIM"/>
</dbReference>
<dbReference type="Pfam" id="PF01055">
    <property type="entry name" value="Glyco_hydro_31_2nd"/>
    <property type="match status" value="1"/>
</dbReference>
<evidence type="ECO:0000313" key="9">
    <source>
        <dbReference type="RefSeq" id="XP_026682555.1"/>
    </source>
</evidence>
<evidence type="ECO:0000256" key="2">
    <source>
        <dbReference type="ARBA" id="ARBA00022801"/>
    </source>
</evidence>
<evidence type="ECO:0000313" key="8">
    <source>
        <dbReference type="Proteomes" id="UP000079169"/>
    </source>
</evidence>
<dbReference type="KEGG" id="dci:103513602"/>
<evidence type="ECO:0000256" key="4">
    <source>
        <dbReference type="ARBA" id="ARBA00023295"/>
    </source>
</evidence>
<keyword evidence="2 5" id="KW-0378">Hydrolase</keyword>
<keyword evidence="3" id="KW-0325">Glycoprotein</keyword>
<dbReference type="InterPro" id="IPR048395">
    <property type="entry name" value="Glyco_hydro_31_C"/>
</dbReference>
<dbReference type="SUPFAM" id="SSF51011">
    <property type="entry name" value="Glycosyl hydrolase domain"/>
    <property type="match status" value="1"/>
</dbReference>
<dbReference type="GO" id="GO:0004558">
    <property type="term" value="F:alpha-1,4-glucosidase activity"/>
    <property type="evidence" value="ECO:0007669"/>
    <property type="project" value="TreeGrafter"/>
</dbReference>
<dbReference type="Gene3D" id="3.20.20.80">
    <property type="entry name" value="Glycosidases"/>
    <property type="match status" value="1"/>
</dbReference>
<dbReference type="Pfam" id="PF21365">
    <property type="entry name" value="Glyco_hydro_31_3rd"/>
    <property type="match status" value="1"/>
</dbReference>
<feature type="domain" description="Glycoside hydrolase family 31 TIM barrel" evidence="6">
    <location>
        <begin position="1"/>
        <end position="89"/>
    </location>
</feature>